<dbReference type="Proteomes" id="UP000691718">
    <property type="component" value="Unassembled WGS sequence"/>
</dbReference>
<dbReference type="InterPro" id="IPR016563">
    <property type="entry name" value="Npl4"/>
</dbReference>
<dbReference type="GO" id="GO:0031625">
    <property type="term" value="F:ubiquitin protein ligase binding"/>
    <property type="evidence" value="ECO:0007669"/>
    <property type="project" value="TreeGrafter"/>
</dbReference>
<name>A0A8S3XQN6_PARAO</name>
<evidence type="ECO:0000256" key="2">
    <source>
        <dbReference type="ARBA" id="ARBA00022771"/>
    </source>
</evidence>
<keyword evidence="1" id="KW-0479">Metal-binding</keyword>
<evidence type="ECO:0000256" key="4">
    <source>
        <dbReference type="PROSITE-ProRule" id="PRU00322"/>
    </source>
</evidence>
<dbReference type="GO" id="GO:0008270">
    <property type="term" value="F:zinc ion binding"/>
    <property type="evidence" value="ECO:0007669"/>
    <property type="project" value="UniProtKB-KW"/>
</dbReference>
<dbReference type="InterPro" id="IPR001876">
    <property type="entry name" value="Znf_RanBP2"/>
</dbReference>
<evidence type="ECO:0000313" key="7">
    <source>
        <dbReference type="Proteomes" id="UP000691718"/>
    </source>
</evidence>
<dbReference type="SMART" id="SM00547">
    <property type="entry name" value="ZnF_RBZ"/>
    <property type="match status" value="1"/>
</dbReference>
<dbReference type="Pfam" id="PF05021">
    <property type="entry name" value="NPL4"/>
    <property type="match status" value="1"/>
</dbReference>
<dbReference type="AlphaFoldDB" id="A0A8S3XQN6"/>
<evidence type="ECO:0000256" key="3">
    <source>
        <dbReference type="ARBA" id="ARBA00022833"/>
    </source>
</evidence>
<sequence>MCCKELVHVQERDAYGNEVGVAARRVPVAYLLVDVPVGVARRADNDLAPAPVAPAAPPPHSMRALHHHIQSATSFLEAMSDLHVLLYLCSNEALPLSLDTVQPLLQAVRERDAAAADSWRLQTQPATLLQLARAAAEADAPHGADAGGSVDGAGGAGGAGAVWTCALCTYHNAAALRACEMCAMPRSDAM</sequence>
<feature type="domain" description="RanBP2-type" evidence="5">
    <location>
        <begin position="158"/>
        <end position="188"/>
    </location>
</feature>
<keyword evidence="3" id="KW-0862">Zinc</keyword>
<gene>
    <name evidence="6" type="ORF">PAPOLLO_LOCUS19905</name>
</gene>
<evidence type="ECO:0000259" key="5">
    <source>
        <dbReference type="PROSITE" id="PS50199"/>
    </source>
</evidence>
<accession>A0A8S3XQN6</accession>
<dbReference type="GO" id="GO:0005634">
    <property type="term" value="C:nucleus"/>
    <property type="evidence" value="ECO:0007669"/>
    <property type="project" value="TreeGrafter"/>
</dbReference>
<dbReference type="PANTHER" id="PTHR12710:SF0">
    <property type="entry name" value="NUCLEAR PROTEIN LOCALIZATION PROTEIN 4 HOMOLOG"/>
    <property type="match status" value="1"/>
</dbReference>
<dbReference type="OrthoDB" id="10251089at2759"/>
<dbReference type="PROSITE" id="PS01358">
    <property type="entry name" value="ZF_RANBP2_1"/>
    <property type="match status" value="1"/>
</dbReference>
<evidence type="ECO:0000256" key="1">
    <source>
        <dbReference type="ARBA" id="ARBA00022723"/>
    </source>
</evidence>
<dbReference type="InterPro" id="IPR007717">
    <property type="entry name" value="NPL4_C"/>
</dbReference>
<dbReference type="PANTHER" id="PTHR12710">
    <property type="entry name" value="NUCLEAR PROTEIN LOCALIZATION 4"/>
    <property type="match status" value="1"/>
</dbReference>
<proteinExistence type="predicted"/>
<comment type="caution">
    <text evidence="6">The sequence shown here is derived from an EMBL/GenBank/DDBJ whole genome shotgun (WGS) entry which is preliminary data.</text>
</comment>
<evidence type="ECO:0000313" key="6">
    <source>
        <dbReference type="EMBL" id="CAG5032453.1"/>
    </source>
</evidence>
<dbReference type="PROSITE" id="PS50199">
    <property type="entry name" value="ZF_RANBP2_2"/>
    <property type="match status" value="1"/>
</dbReference>
<organism evidence="6 7">
    <name type="scientific">Parnassius apollo</name>
    <name type="common">Apollo butterfly</name>
    <name type="synonym">Papilio apollo</name>
    <dbReference type="NCBI Taxonomy" id="110799"/>
    <lineage>
        <taxon>Eukaryota</taxon>
        <taxon>Metazoa</taxon>
        <taxon>Ecdysozoa</taxon>
        <taxon>Arthropoda</taxon>
        <taxon>Hexapoda</taxon>
        <taxon>Insecta</taxon>
        <taxon>Pterygota</taxon>
        <taxon>Neoptera</taxon>
        <taxon>Endopterygota</taxon>
        <taxon>Lepidoptera</taxon>
        <taxon>Glossata</taxon>
        <taxon>Ditrysia</taxon>
        <taxon>Papilionoidea</taxon>
        <taxon>Papilionidae</taxon>
        <taxon>Parnassiinae</taxon>
        <taxon>Parnassini</taxon>
        <taxon>Parnassius</taxon>
        <taxon>Parnassius</taxon>
    </lineage>
</organism>
<dbReference type="GO" id="GO:0006511">
    <property type="term" value="P:ubiquitin-dependent protein catabolic process"/>
    <property type="evidence" value="ECO:0007669"/>
    <property type="project" value="InterPro"/>
</dbReference>
<dbReference type="GO" id="GO:0043130">
    <property type="term" value="F:ubiquitin binding"/>
    <property type="evidence" value="ECO:0007669"/>
    <property type="project" value="TreeGrafter"/>
</dbReference>
<reference evidence="6" key="1">
    <citation type="submission" date="2021-04" db="EMBL/GenBank/DDBJ databases">
        <authorList>
            <person name="Tunstrom K."/>
        </authorList>
    </citation>
    <scope>NUCLEOTIDE SEQUENCE</scope>
</reference>
<dbReference type="EMBL" id="CAJQZP010001228">
    <property type="protein sequence ID" value="CAG5032453.1"/>
    <property type="molecule type" value="Genomic_DNA"/>
</dbReference>
<protein>
    <submittedName>
        <fullName evidence="6">(apollo) hypothetical protein</fullName>
    </submittedName>
</protein>
<keyword evidence="7" id="KW-1185">Reference proteome</keyword>
<keyword evidence="2 4" id="KW-0863">Zinc-finger</keyword>